<dbReference type="Proteomes" id="UP000494109">
    <property type="component" value="Unassembled WGS sequence"/>
</dbReference>
<evidence type="ECO:0000313" key="2">
    <source>
        <dbReference type="EMBL" id="VWD62368.1"/>
    </source>
</evidence>
<dbReference type="AlphaFoldDB" id="A0A6P3C1C0"/>
<feature type="region of interest" description="Disordered" evidence="1">
    <location>
        <begin position="360"/>
        <end position="383"/>
    </location>
</feature>
<name>A0A6P3C1C0_9BURK</name>
<protein>
    <submittedName>
        <fullName evidence="2">Putative lipoprotein</fullName>
    </submittedName>
</protein>
<evidence type="ECO:0000256" key="1">
    <source>
        <dbReference type="SAM" id="MobiDB-lite"/>
    </source>
</evidence>
<gene>
    <name evidence="2" type="ORF">BCO71033_06749</name>
</gene>
<sequence>MAVASIGVAAHIHGAAEGLGSRRYLKEMTSDERRHISNGIWLCSNHSVLIDRDEVTYTADVLRAMKEEHLHRVGLQLSAAGSSNATSAVHSDLIAIGPEVICTGSPVSGGRDQWHFAIEHFVQGDHHALMQFIDRYDEHDPYDCYVLSNAWGDGRELVAPPTWRFVAGRLEILCPIALAFERKDVNSLGSTMETDESGDILSRFHDIATVSGLASLPQVIKDKLSMIRGESPFYPKFGSRVGEYAALYGNSPWLSRMLKLDMIRMSCMPFHDPVHKSRYTPMQCVMQVKDVSLVGPAGRENWQVFAFDLKVKGIGTWSGNVAVFVPSAEQMTTVIRRTSWRRTRIREGVWPQAKWVDLPTTTRGSSRRSTHRKRLRLAKSRAR</sequence>
<keyword evidence="2" id="KW-0449">Lipoprotein</keyword>
<accession>A0A6P3C1C0</accession>
<evidence type="ECO:0000313" key="3">
    <source>
        <dbReference type="Proteomes" id="UP000494109"/>
    </source>
</evidence>
<feature type="compositionally biased region" description="Basic residues" evidence="1">
    <location>
        <begin position="365"/>
        <end position="383"/>
    </location>
</feature>
<proteinExistence type="predicted"/>
<dbReference type="EMBL" id="CABVQS010000042">
    <property type="protein sequence ID" value="VWD62368.1"/>
    <property type="molecule type" value="Genomic_DNA"/>
</dbReference>
<reference evidence="2 3" key="1">
    <citation type="submission" date="2019-09" db="EMBL/GenBank/DDBJ databases">
        <authorList>
            <person name="Depoorter E."/>
        </authorList>
    </citation>
    <scope>NUCLEOTIDE SEQUENCE [LARGE SCALE GENOMIC DNA]</scope>
    <source>
        <strain evidence="2">R-71033</strain>
    </source>
</reference>
<organism evidence="2 3">
    <name type="scientific">Burkholderia contaminans</name>
    <dbReference type="NCBI Taxonomy" id="488447"/>
    <lineage>
        <taxon>Bacteria</taxon>
        <taxon>Pseudomonadati</taxon>
        <taxon>Pseudomonadota</taxon>
        <taxon>Betaproteobacteria</taxon>
        <taxon>Burkholderiales</taxon>
        <taxon>Burkholderiaceae</taxon>
        <taxon>Burkholderia</taxon>
        <taxon>Burkholderia cepacia complex</taxon>
    </lineage>
</organism>